<feature type="domain" description="VWFA" evidence="2">
    <location>
        <begin position="284"/>
        <end position="459"/>
    </location>
</feature>
<dbReference type="PROSITE" id="PS50234">
    <property type="entry name" value="VWFA"/>
    <property type="match status" value="1"/>
</dbReference>
<name>A0A518D9D4_9BACT</name>
<dbReference type="Pfam" id="PF08487">
    <property type="entry name" value="VIT"/>
    <property type="match status" value="1"/>
</dbReference>
<dbReference type="Gene3D" id="2.60.40.3680">
    <property type="match status" value="1"/>
</dbReference>
<organism evidence="4 5">
    <name type="scientific">Pirellulimonas nuda</name>
    <dbReference type="NCBI Taxonomy" id="2528009"/>
    <lineage>
        <taxon>Bacteria</taxon>
        <taxon>Pseudomonadati</taxon>
        <taxon>Planctomycetota</taxon>
        <taxon>Planctomycetia</taxon>
        <taxon>Pirellulales</taxon>
        <taxon>Lacipirellulaceae</taxon>
        <taxon>Pirellulimonas</taxon>
    </lineage>
</organism>
<dbReference type="AlphaFoldDB" id="A0A518D9D4"/>
<dbReference type="SMART" id="SM00609">
    <property type="entry name" value="VIT"/>
    <property type="match status" value="1"/>
</dbReference>
<evidence type="ECO:0000259" key="3">
    <source>
        <dbReference type="PROSITE" id="PS51468"/>
    </source>
</evidence>
<accession>A0A518D9D4</accession>
<dbReference type="Gene3D" id="3.40.50.410">
    <property type="entry name" value="von Willebrand factor, type A domain"/>
    <property type="match status" value="1"/>
</dbReference>
<protein>
    <submittedName>
        <fullName evidence="4">von Willebrand factor type A domain protein</fullName>
    </submittedName>
</protein>
<sequence length="755" mass="82236" precursor="true">MLRISSLLAILLAAPLCSAQGLLVDVTPEHHIRLPRPIPRPTPTPGSYKVQAIEVDAKLSGQTARVQVSQKFQNTGSRTMEVAFVFPLPYDGAIDQLTLMVDGKELEAKLLPADKARAMYEEIVRKNQDPALLEWIGTGLFKTSVFPVPAGAERTVTLKYTQLCRKSGGLTDFVFPLSTAKYTTGPLDKLRLRVAIESPTPIASVYSPSHEVKVERTGKTRAIATFEAKNTLPSSDFRLMVDAANQGLGASVVSFRPEKNEPGYFLLLASPELPDHRGELPPKTVLFVVDRSGSMSGKKFDQAKGALRFVLNNLNEKDTFNIVAYDTAVEAFRPELQKYSAETRDEALGFVEGLFAGGSTNIDGALQRALGMLKDSDRPTYVLFLTDGLPTAGQTGEAAIVAASEKANSVRARVFPFGVGYDVNSRLLDRLARAGHGQTEFVKPDDDIEESVSRLYNRLAAPVLTRVQLAIDVEGLTTADGPAVTRVYPQGEIDLFSGDQLVLVGRYARGGDAKVTLKGELRGEEKTFAFPAKLSEKSGDDSNAFVAKLWATRRVGEIIDQIDLNGKNQELVNELVELATKHGIVTQYTSFLADETADPNAVASNRQRAEEGLADLGEAEGRFGFAQRSAKLALQSAAAPMAGPVDAFAAGGRAMYRELAGKPHNLGRQWFYDAKEGRTRSAGNIMQLGRKTFFLRGDKWIDSAVSESEEKGAQTIERYGADYFNLAEKHGKHVAQYLAIDAPVVVELDGQVYTW</sequence>
<evidence type="ECO:0000259" key="2">
    <source>
        <dbReference type="PROSITE" id="PS50234"/>
    </source>
</evidence>
<dbReference type="InterPro" id="IPR002035">
    <property type="entry name" value="VWF_A"/>
</dbReference>
<dbReference type="OrthoDB" id="9784383at2"/>
<reference evidence="4 5" key="1">
    <citation type="submission" date="2019-02" db="EMBL/GenBank/DDBJ databases">
        <title>Deep-cultivation of Planctomycetes and their phenomic and genomic characterization uncovers novel biology.</title>
        <authorList>
            <person name="Wiegand S."/>
            <person name="Jogler M."/>
            <person name="Boedeker C."/>
            <person name="Pinto D."/>
            <person name="Vollmers J."/>
            <person name="Rivas-Marin E."/>
            <person name="Kohn T."/>
            <person name="Peeters S.H."/>
            <person name="Heuer A."/>
            <person name="Rast P."/>
            <person name="Oberbeckmann S."/>
            <person name="Bunk B."/>
            <person name="Jeske O."/>
            <person name="Meyerdierks A."/>
            <person name="Storesund J.E."/>
            <person name="Kallscheuer N."/>
            <person name="Luecker S."/>
            <person name="Lage O.M."/>
            <person name="Pohl T."/>
            <person name="Merkel B.J."/>
            <person name="Hornburger P."/>
            <person name="Mueller R.-W."/>
            <person name="Bruemmer F."/>
            <person name="Labrenz M."/>
            <person name="Spormann A.M."/>
            <person name="Op den Camp H."/>
            <person name="Overmann J."/>
            <person name="Amann R."/>
            <person name="Jetten M.S.M."/>
            <person name="Mascher T."/>
            <person name="Medema M.H."/>
            <person name="Devos D.P."/>
            <person name="Kaster A.-K."/>
            <person name="Ovreas L."/>
            <person name="Rohde M."/>
            <person name="Galperin M.Y."/>
            <person name="Jogler C."/>
        </authorList>
    </citation>
    <scope>NUCLEOTIDE SEQUENCE [LARGE SCALE GENOMIC DNA]</scope>
    <source>
        <strain evidence="4 5">Pla175</strain>
    </source>
</reference>
<dbReference type="SUPFAM" id="SSF53300">
    <property type="entry name" value="vWA-like"/>
    <property type="match status" value="1"/>
</dbReference>
<dbReference type="EMBL" id="CP036291">
    <property type="protein sequence ID" value="QDU88084.1"/>
    <property type="molecule type" value="Genomic_DNA"/>
</dbReference>
<dbReference type="KEGG" id="pnd:Pla175_14550"/>
<feature type="domain" description="VIT" evidence="3">
    <location>
        <begin position="34"/>
        <end position="162"/>
    </location>
</feature>
<evidence type="ECO:0000313" key="5">
    <source>
        <dbReference type="Proteomes" id="UP000317429"/>
    </source>
</evidence>
<dbReference type="InterPro" id="IPR013694">
    <property type="entry name" value="VIT"/>
</dbReference>
<dbReference type="SMART" id="SM00327">
    <property type="entry name" value="VWA"/>
    <property type="match status" value="1"/>
</dbReference>
<dbReference type="RefSeq" id="WP_145282633.1">
    <property type="nucleotide sequence ID" value="NZ_CP036291.1"/>
</dbReference>
<feature type="chain" id="PRO_5022096939" evidence="1">
    <location>
        <begin position="20"/>
        <end position="755"/>
    </location>
</feature>
<dbReference type="Pfam" id="PF13768">
    <property type="entry name" value="VWA_3"/>
    <property type="match status" value="1"/>
</dbReference>
<proteinExistence type="predicted"/>
<dbReference type="PANTHER" id="PTHR45737">
    <property type="entry name" value="VON WILLEBRAND FACTOR A DOMAIN-CONTAINING PROTEIN 5A"/>
    <property type="match status" value="1"/>
</dbReference>
<dbReference type="PROSITE" id="PS51468">
    <property type="entry name" value="VIT"/>
    <property type="match status" value="1"/>
</dbReference>
<keyword evidence="1" id="KW-0732">Signal</keyword>
<dbReference type="PANTHER" id="PTHR45737:SF6">
    <property type="entry name" value="VON WILLEBRAND FACTOR A DOMAIN-CONTAINING PROTEIN 5A"/>
    <property type="match status" value="1"/>
</dbReference>
<dbReference type="Proteomes" id="UP000317429">
    <property type="component" value="Chromosome"/>
</dbReference>
<feature type="signal peptide" evidence="1">
    <location>
        <begin position="1"/>
        <end position="19"/>
    </location>
</feature>
<evidence type="ECO:0000313" key="4">
    <source>
        <dbReference type="EMBL" id="QDU88084.1"/>
    </source>
</evidence>
<evidence type="ECO:0000256" key="1">
    <source>
        <dbReference type="SAM" id="SignalP"/>
    </source>
</evidence>
<gene>
    <name evidence="4" type="ORF">Pla175_14550</name>
</gene>
<dbReference type="InterPro" id="IPR036465">
    <property type="entry name" value="vWFA_dom_sf"/>
</dbReference>
<keyword evidence="5" id="KW-1185">Reference proteome</keyword>